<evidence type="ECO:0000256" key="2">
    <source>
        <dbReference type="ARBA" id="ARBA00024500"/>
    </source>
</evidence>
<dbReference type="GO" id="GO:0006797">
    <property type="term" value="P:polyphosphate metabolic process"/>
    <property type="evidence" value="ECO:0007669"/>
    <property type="project" value="InterPro"/>
</dbReference>
<dbReference type="PANTHER" id="PTHR34383:SF3">
    <property type="entry name" value="POLYPHOSPHATE:AMP PHOSPHOTRANSFERASE"/>
    <property type="match status" value="1"/>
</dbReference>
<feature type="domain" description="Polyphosphate kinase-2-related" evidence="4">
    <location>
        <begin position="298"/>
        <end position="519"/>
    </location>
</feature>
<comment type="catalytic activity">
    <reaction evidence="2">
        <text>[phosphate](n) + ATP = [phosphate](n+1) + ADP</text>
        <dbReference type="Rhea" id="RHEA:19573"/>
        <dbReference type="Rhea" id="RHEA-COMP:9859"/>
        <dbReference type="Rhea" id="RHEA-COMP:14280"/>
        <dbReference type="ChEBI" id="CHEBI:16838"/>
        <dbReference type="ChEBI" id="CHEBI:30616"/>
        <dbReference type="ChEBI" id="CHEBI:456216"/>
    </reaction>
    <physiologicalReaction direction="right-to-left" evidence="2">
        <dbReference type="Rhea" id="RHEA:19575"/>
    </physiologicalReaction>
</comment>
<organism evidence="5 6">
    <name type="scientific">Chelatococcus reniformis</name>
    <dbReference type="NCBI Taxonomy" id="1494448"/>
    <lineage>
        <taxon>Bacteria</taxon>
        <taxon>Pseudomonadati</taxon>
        <taxon>Pseudomonadota</taxon>
        <taxon>Alphaproteobacteria</taxon>
        <taxon>Hyphomicrobiales</taxon>
        <taxon>Chelatococcaceae</taxon>
        <taxon>Chelatococcus</taxon>
    </lineage>
</organism>
<reference evidence="5" key="2">
    <citation type="submission" date="2020-09" db="EMBL/GenBank/DDBJ databases">
        <authorList>
            <person name="Sun Q."/>
            <person name="Zhou Y."/>
        </authorList>
    </citation>
    <scope>NUCLEOTIDE SEQUENCE</scope>
    <source>
        <strain evidence="5">CGMCC 1.12919</strain>
    </source>
</reference>
<feature type="compositionally biased region" description="Pro residues" evidence="3">
    <location>
        <begin position="266"/>
        <end position="277"/>
    </location>
</feature>
<dbReference type="RefSeq" id="WP_244641807.1">
    <property type="nucleotide sequence ID" value="NZ_BMGG01000002.1"/>
</dbReference>
<evidence type="ECO:0000259" key="4">
    <source>
        <dbReference type="Pfam" id="PF03976"/>
    </source>
</evidence>
<dbReference type="InterPro" id="IPR022489">
    <property type="entry name" value="PolyP_AMP_Tfrase"/>
</dbReference>
<evidence type="ECO:0000313" key="6">
    <source>
        <dbReference type="Proteomes" id="UP000637002"/>
    </source>
</evidence>
<evidence type="ECO:0000313" key="5">
    <source>
        <dbReference type="EMBL" id="GGC54017.1"/>
    </source>
</evidence>
<reference evidence="5" key="1">
    <citation type="journal article" date="2014" name="Int. J. Syst. Evol. Microbiol.">
        <title>Complete genome sequence of Corynebacterium casei LMG S-19264T (=DSM 44701T), isolated from a smear-ripened cheese.</title>
        <authorList>
            <consortium name="US DOE Joint Genome Institute (JGI-PGF)"/>
            <person name="Walter F."/>
            <person name="Albersmeier A."/>
            <person name="Kalinowski J."/>
            <person name="Ruckert C."/>
        </authorList>
    </citation>
    <scope>NUCLEOTIDE SEQUENCE</scope>
    <source>
        <strain evidence="5">CGMCC 1.12919</strain>
    </source>
</reference>
<name>A0A916TZF4_9HYPH</name>
<evidence type="ECO:0000256" key="1">
    <source>
        <dbReference type="ARBA" id="ARBA00023310"/>
    </source>
</evidence>
<dbReference type="GO" id="GO:0043751">
    <property type="term" value="F:polyphosphate:AMP phosphotransferase activity"/>
    <property type="evidence" value="ECO:0007669"/>
    <property type="project" value="InterPro"/>
</dbReference>
<feature type="domain" description="Polyphosphate kinase-2-related" evidence="4">
    <location>
        <begin position="32"/>
        <end position="257"/>
    </location>
</feature>
<dbReference type="Pfam" id="PF03976">
    <property type="entry name" value="PPK2"/>
    <property type="match status" value="2"/>
</dbReference>
<gene>
    <name evidence="5" type="primary">ppk-2</name>
    <name evidence="5" type="ORF">GCM10010994_11230</name>
</gene>
<feature type="region of interest" description="Disordered" evidence="3">
    <location>
        <begin position="260"/>
        <end position="279"/>
    </location>
</feature>
<dbReference type="InterPro" id="IPR027417">
    <property type="entry name" value="P-loop_NTPase"/>
</dbReference>
<dbReference type="EMBL" id="BMGG01000002">
    <property type="protein sequence ID" value="GGC54017.1"/>
    <property type="molecule type" value="Genomic_DNA"/>
</dbReference>
<sequence length="521" mass="59877">MSGSSKVGRVQSQRFIKGLTDVFDSTALEHTLDKEQYKELVGPLRDDLLRLQTEVAERKSHMVLVLINGADGAGKGEVLNRLYEWMDDHFLETLSYDTRDEDRSRHPPAWRYWRDMPPKGRIGLVLGSWYHETIRARLTGATGRAEFEQALTRVKSYETMLHAEGVRFVKLWLHIDEKEGRRRLKQARDESGFGRPLVEEWPDADTTKERKALTATAFEAIEMTSTGNAPWIVVPAADGRYRDVAVARALAHALARALEEPVSDPAGPPTSAAPPTPAETVALPYRSILSTIDLSRTLDGDAYHEGLALEQRRIFELTSSDDFKDRGLICAFEGNDAAGKGGCIRRVRAALDPRDFRVHGIAAPTDDERARPYLWRFWRHIPRKGRTEIFDRSWYGRVLVERAEGLCSEDDWLRAYEEINEFERQLVEDGYIVVKFWLAISPEEQLRRFQAREETSFKRFKITPDDWRNRGKWDLYERAVTDMVDRTSTRRAPWTLISAEDKKFARVEVLRTVADRLEEAL</sequence>
<protein>
    <submittedName>
        <fullName evidence="5">Polyphosphate:AMP phosphotransferase</fullName>
    </submittedName>
</protein>
<proteinExistence type="predicted"/>
<keyword evidence="6" id="KW-1185">Reference proteome</keyword>
<keyword evidence="1" id="KW-0066">ATP synthesis</keyword>
<dbReference type="NCBIfam" id="TIGR03708">
    <property type="entry name" value="poly_P_AMP_trns"/>
    <property type="match status" value="1"/>
</dbReference>
<evidence type="ECO:0000256" key="3">
    <source>
        <dbReference type="SAM" id="MobiDB-lite"/>
    </source>
</evidence>
<dbReference type="PANTHER" id="PTHR34383">
    <property type="entry name" value="POLYPHOSPHATE:AMP PHOSPHOTRANSFERASE-RELATED"/>
    <property type="match status" value="1"/>
</dbReference>
<comment type="caution">
    <text evidence="5">The sequence shown here is derived from an EMBL/GenBank/DDBJ whole genome shotgun (WGS) entry which is preliminary data.</text>
</comment>
<dbReference type="AlphaFoldDB" id="A0A916TZF4"/>
<dbReference type="GO" id="GO:0006754">
    <property type="term" value="P:ATP biosynthetic process"/>
    <property type="evidence" value="ECO:0007669"/>
    <property type="project" value="UniProtKB-KW"/>
</dbReference>
<dbReference type="SUPFAM" id="SSF52540">
    <property type="entry name" value="P-loop containing nucleoside triphosphate hydrolases"/>
    <property type="match status" value="2"/>
</dbReference>
<dbReference type="Gene3D" id="3.40.50.300">
    <property type="entry name" value="P-loop containing nucleotide triphosphate hydrolases"/>
    <property type="match status" value="2"/>
</dbReference>
<accession>A0A916TZF4</accession>
<dbReference type="Proteomes" id="UP000637002">
    <property type="component" value="Unassembled WGS sequence"/>
</dbReference>
<dbReference type="InterPro" id="IPR022488">
    <property type="entry name" value="PPK2-related"/>
</dbReference>